<dbReference type="RefSeq" id="WP_093248149.1">
    <property type="nucleotide sequence ID" value="NZ_FNGP01000001.1"/>
</dbReference>
<organism evidence="2 3">
    <name type="scientific">Tessaracoccus oleiagri</name>
    <dbReference type="NCBI Taxonomy" id="686624"/>
    <lineage>
        <taxon>Bacteria</taxon>
        <taxon>Bacillati</taxon>
        <taxon>Actinomycetota</taxon>
        <taxon>Actinomycetes</taxon>
        <taxon>Propionibacteriales</taxon>
        <taxon>Propionibacteriaceae</taxon>
        <taxon>Tessaracoccus</taxon>
    </lineage>
</organism>
<evidence type="ECO:0000313" key="2">
    <source>
        <dbReference type="EMBL" id="SDL10946.1"/>
    </source>
</evidence>
<feature type="signal peptide" evidence="1">
    <location>
        <begin position="1"/>
        <end position="30"/>
    </location>
</feature>
<proteinExistence type="predicted"/>
<evidence type="ECO:0000256" key="1">
    <source>
        <dbReference type="SAM" id="SignalP"/>
    </source>
</evidence>
<dbReference type="SUPFAM" id="SSF53955">
    <property type="entry name" value="Lysozyme-like"/>
    <property type="match status" value="1"/>
</dbReference>
<sequence>MKPSQRLRAATMTLIMAATSASLMPLDAAAAPAPTVNHVSVKPAGEHTNAWGTFAGGANITVWTEVKLSSGAWSRSQVGTTDSSGYYVLPLTYGFGSAGSYEFRVGGQYADGTVAYTGSFTLTRIGEPDVSSAGERHVGVTSYAWGGTSDPGSVQTWTEVEVGGDWSVSQITTPDASGGYVLPLTYGTNTAGTYTFRVGSRHESGAVAYSDPFDFVRFGGQATANSAGSKVVGATTYAWGTFKDGGGIEVWTEVQTGSGTWSRSQTTRADGTGAYTLPLTYGADTAGSYTFRVAGRYSDGHIARTNSFTLTRTAPTLSGGKYDWLSAAGVPQSQWQYADYIVSRESGWNPRAVNPYSGACGLPQAYPCSKLGSNWDDPVHALKWQYSYVSSRYGGYQGAYNFWTRNGWY</sequence>
<protein>
    <recommendedName>
        <fullName evidence="4">Transglycosylase SLT domain-containing protein</fullName>
    </recommendedName>
</protein>
<dbReference type="InterPro" id="IPR023346">
    <property type="entry name" value="Lysozyme-like_dom_sf"/>
</dbReference>
<keyword evidence="3" id="KW-1185">Reference proteome</keyword>
<reference evidence="2 3" key="1">
    <citation type="submission" date="2016-10" db="EMBL/GenBank/DDBJ databases">
        <authorList>
            <person name="de Groot N.N."/>
        </authorList>
    </citation>
    <scope>NUCLEOTIDE SEQUENCE [LARGE SCALE GENOMIC DNA]</scope>
    <source>
        <strain evidence="2 3">CGMCC 1.9159</strain>
    </source>
</reference>
<gene>
    <name evidence="2" type="ORF">SAMN04488242_0240</name>
</gene>
<dbReference type="OrthoDB" id="8887048at2"/>
<feature type="chain" id="PRO_5011484183" description="Transglycosylase SLT domain-containing protein" evidence="1">
    <location>
        <begin position="31"/>
        <end position="409"/>
    </location>
</feature>
<dbReference type="STRING" id="686624.SAMN04488242_0240"/>
<evidence type="ECO:0000313" key="3">
    <source>
        <dbReference type="Proteomes" id="UP000199475"/>
    </source>
</evidence>
<dbReference type="Proteomes" id="UP000199475">
    <property type="component" value="Unassembled WGS sequence"/>
</dbReference>
<keyword evidence="1" id="KW-0732">Signal</keyword>
<dbReference type="EMBL" id="FNGP01000001">
    <property type="protein sequence ID" value="SDL10946.1"/>
    <property type="molecule type" value="Genomic_DNA"/>
</dbReference>
<name>A0A1G9HDP1_9ACTN</name>
<accession>A0A1G9HDP1</accession>
<evidence type="ECO:0008006" key="4">
    <source>
        <dbReference type="Google" id="ProtNLM"/>
    </source>
</evidence>
<dbReference type="AlphaFoldDB" id="A0A1G9HDP1"/>